<protein>
    <submittedName>
        <fullName evidence="2">VCBS repeat-containing protein</fullName>
    </submittedName>
</protein>
<reference evidence="2 3" key="1">
    <citation type="submission" date="2021-07" db="EMBL/GenBank/DDBJ databases">
        <title>Whole Genome Sequence of Nocardia Iowensis.</title>
        <authorList>
            <person name="Lamm A."/>
            <person name="Collins-Fairclough A.M."/>
            <person name="Bunk B."/>
            <person name="Sproer C."/>
        </authorList>
    </citation>
    <scope>NUCLEOTIDE SEQUENCE [LARGE SCALE GENOMIC DNA]</scope>
    <source>
        <strain evidence="2 3">NRRL 5646</strain>
    </source>
</reference>
<proteinExistence type="predicted"/>
<dbReference type="InterPro" id="IPR013517">
    <property type="entry name" value="FG-GAP"/>
</dbReference>
<dbReference type="Proteomes" id="UP000694257">
    <property type="component" value="Chromosome"/>
</dbReference>
<dbReference type="PANTHER" id="PTHR46580">
    <property type="entry name" value="SENSOR KINASE-RELATED"/>
    <property type="match status" value="1"/>
</dbReference>
<gene>
    <name evidence="2" type="ORF">KV110_07215</name>
</gene>
<sequence>MHASPLRPRGLVLAATAAALSLIGPGLIAPATAHAAAPINFAPKVDSPSGGQFPSWGPGPSAIGTVTADFNGDGKADIVSADFQGVGPILMTGKGDGRFNTGTRVGDAGNGYGAVGVGDLNGDGTPDVVAQAWTTLATFLNNGDGTFRPVVKYPTLEGAQQEAIVADVNGDGKADVLSLVPTGVKTWLGKGDGTLDDGSISHIPGVAAAFTVGKFNSDNKLDIAVNNDALQQVHVFTGNGDGSFTRRGASTSGLITEDVRAGDFDGDGIDDVITADSFSFSTTLLLSDGQGGFKKTDRVNLSGLGPTSIAPGDFNKDGKLDAAMSAVLNSKMVVFTGEGGSISKTGDFDVTSAPQTPVVADFDGDGKLDIVVAGSANAVSFLKNIS</sequence>
<dbReference type="PANTHER" id="PTHR46580:SF4">
    <property type="entry name" value="ATP_GTP-BINDING PROTEIN"/>
    <property type="match status" value="1"/>
</dbReference>
<evidence type="ECO:0000256" key="1">
    <source>
        <dbReference type="SAM" id="SignalP"/>
    </source>
</evidence>
<feature type="signal peptide" evidence="1">
    <location>
        <begin position="1"/>
        <end position="35"/>
    </location>
</feature>
<feature type="chain" id="PRO_5046366516" evidence="1">
    <location>
        <begin position="36"/>
        <end position="386"/>
    </location>
</feature>
<keyword evidence="1" id="KW-0732">Signal</keyword>
<dbReference type="Pfam" id="PF13517">
    <property type="entry name" value="FG-GAP_3"/>
    <property type="match status" value="2"/>
</dbReference>
<evidence type="ECO:0000313" key="3">
    <source>
        <dbReference type="Proteomes" id="UP000694257"/>
    </source>
</evidence>
<organism evidence="2 3">
    <name type="scientific">Nocardia iowensis</name>
    <dbReference type="NCBI Taxonomy" id="204891"/>
    <lineage>
        <taxon>Bacteria</taxon>
        <taxon>Bacillati</taxon>
        <taxon>Actinomycetota</taxon>
        <taxon>Actinomycetes</taxon>
        <taxon>Mycobacteriales</taxon>
        <taxon>Nocardiaceae</taxon>
        <taxon>Nocardia</taxon>
    </lineage>
</organism>
<keyword evidence="3" id="KW-1185">Reference proteome</keyword>
<dbReference type="EMBL" id="CP078145">
    <property type="protein sequence ID" value="QXN92897.1"/>
    <property type="molecule type" value="Genomic_DNA"/>
</dbReference>
<dbReference type="Pfam" id="PF01839">
    <property type="entry name" value="FG-GAP"/>
    <property type="match status" value="1"/>
</dbReference>
<accession>A0ABX8RVJ6</accession>
<dbReference type="RefSeq" id="WP_218474508.1">
    <property type="nucleotide sequence ID" value="NZ_BAABJN010000001.1"/>
</dbReference>
<name>A0ABX8RVJ6_NOCIO</name>
<evidence type="ECO:0000313" key="2">
    <source>
        <dbReference type="EMBL" id="QXN92897.1"/>
    </source>
</evidence>